<proteinExistence type="inferred from homology"/>
<organism evidence="6 7">
    <name type="scientific">Candidatus Enterocloster faecavium</name>
    <dbReference type="NCBI Taxonomy" id="2838560"/>
    <lineage>
        <taxon>Bacteria</taxon>
        <taxon>Bacillati</taxon>
        <taxon>Bacillota</taxon>
        <taxon>Clostridia</taxon>
        <taxon>Lachnospirales</taxon>
        <taxon>Lachnospiraceae</taxon>
        <taxon>Enterocloster</taxon>
    </lineage>
</organism>
<comment type="caution">
    <text evidence="6">The sequence shown here is derived from an EMBL/GenBank/DDBJ whole genome shotgun (WGS) entry which is preliminary data.</text>
</comment>
<gene>
    <name evidence="6" type="ORF">H9716_13035</name>
</gene>
<name>A0A9D2RM03_9FIRM</name>
<dbReference type="PROSITE" id="PS01037">
    <property type="entry name" value="SBP_BACTERIAL_1"/>
    <property type="match status" value="1"/>
</dbReference>
<dbReference type="AlphaFoldDB" id="A0A9D2RM03"/>
<reference evidence="6" key="2">
    <citation type="submission" date="2021-04" db="EMBL/GenBank/DDBJ databases">
        <authorList>
            <person name="Gilroy R."/>
        </authorList>
    </citation>
    <scope>NUCLEOTIDE SEQUENCE</scope>
    <source>
        <strain evidence="6">CHK188-4685</strain>
    </source>
</reference>
<evidence type="ECO:0000256" key="1">
    <source>
        <dbReference type="ARBA" id="ARBA00008520"/>
    </source>
</evidence>
<protein>
    <submittedName>
        <fullName evidence="6">Extracellular solute-binding protein</fullName>
    </submittedName>
</protein>
<reference evidence="6" key="1">
    <citation type="journal article" date="2021" name="PeerJ">
        <title>Extensive microbial diversity within the chicken gut microbiome revealed by metagenomics and culture.</title>
        <authorList>
            <person name="Gilroy R."/>
            <person name="Ravi A."/>
            <person name="Getino M."/>
            <person name="Pursley I."/>
            <person name="Horton D.L."/>
            <person name="Alikhan N.F."/>
            <person name="Baker D."/>
            <person name="Gharbi K."/>
            <person name="Hall N."/>
            <person name="Watson M."/>
            <person name="Adriaenssens E.M."/>
            <person name="Foster-Nyarko E."/>
            <person name="Jarju S."/>
            <person name="Secka A."/>
            <person name="Antonio M."/>
            <person name="Oren A."/>
            <person name="Chaudhuri R.R."/>
            <person name="La Ragione R."/>
            <person name="Hildebrand F."/>
            <person name="Pallen M.J."/>
        </authorList>
    </citation>
    <scope>NUCLEOTIDE SEQUENCE</scope>
    <source>
        <strain evidence="6">CHK188-4685</strain>
    </source>
</reference>
<evidence type="ECO:0000256" key="2">
    <source>
        <dbReference type="ARBA" id="ARBA00022448"/>
    </source>
</evidence>
<dbReference type="InterPro" id="IPR006061">
    <property type="entry name" value="SBP_1_CS"/>
</dbReference>
<evidence type="ECO:0000256" key="5">
    <source>
        <dbReference type="SAM" id="SignalP"/>
    </source>
</evidence>
<evidence type="ECO:0000256" key="3">
    <source>
        <dbReference type="ARBA" id="ARBA00022729"/>
    </source>
</evidence>
<evidence type="ECO:0000256" key="4">
    <source>
        <dbReference type="SAM" id="MobiDB-lite"/>
    </source>
</evidence>
<feature type="chain" id="PRO_5038570786" evidence="5">
    <location>
        <begin position="16"/>
        <end position="433"/>
    </location>
</feature>
<dbReference type="EMBL" id="DWYS01000155">
    <property type="protein sequence ID" value="HJB08764.1"/>
    <property type="molecule type" value="Genomic_DNA"/>
</dbReference>
<evidence type="ECO:0000313" key="7">
    <source>
        <dbReference type="Proteomes" id="UP000886804"/>
    </source>
</evidence>
<dbReference type="InterPro" id="IPR006059">
    <property type="entry name" value="SBP"/>
</dbReference>
<feature type="compositionally biased region" description="Low complexity" evidence="4">
    <location>
        <begin position="25"/>
        <end position="41"/>
    </location>
</feature>
<comment type="similarity">
    <text evidence="1">Belongs to the bacterial solute-binding protein 1 family.</text>
</comment>
<dbReference type="GO" id="GO:0055085">
    <property type="term" value="P:transmembrane transport"/>
    <property type="evidence" value="ECO:0007669"/>
    <property type="project" value="InterPro"/>
</dbReference>
<feature type="signal peptide" evidence="5">
    <location>
        <begin position="1"/>
        <end position="15"/>
    </location>
</feature>
<evidence type="ECO:0000313" key="6">
    <source>
        <dbReference type="EMBL" id="HJB08764.1"/>
    </source>
</evidence>
<keyword evidence="3 5" id="KW-0732">Signal</keyword>
<dbReference type="InterPro" id="IPR050490">
    <property type="entry name" value="Bact_solute-bd_prot1"/>
</dbReference>
<dbReference type="PANTHER" id="PTHR43649">
    <property type="entry name" value="ARABINOSE-BINDING PROTEIN-RELATED"/>
    <property type="match status" value="1"/>
</dbReference>
<accession>A0A9D2RM03</accession>
<dbReference type="Pfam" id="PF13416">
    <property type="entry name" value="SBP_bac_8"/>
    <property type="match status" value="1"/>
</dbReference>
<dbReference type="Gene3D" id="3.40.190.10">
    <property type="entry name" value="Periplasmic binding protein-like II"/>
    <property type="match status" value="2"/>
</dbReference>
<keyword evidence="2" id="KW-0813">Transport</keyword>
<dbReference type="Proteomes" id="UP000886804">
    <property type="component" value="Unassembled WGS sequence"/>
</dbReference>
<dbReference type="PANTHER" id="PTHR43649:SF12">
    <property type="entry name" value="DIACETYLCHITOBIOSE BINDING PROTEIN DASA"/>
    <property type="match status" value="1"/>
</dbReference>
<feature type="region of interest" description="Disordered" evidence="4">
    <location>
        <begin position="25"/>
        <end position="46"/>
    </location>
</feature>
<dbReference type="SUPFAM" id="SSF53850">
    <property type="entry name" value="Periplasmic binding protein-like II"/>
    <property type="match status" value="1"/>
</dbReference>
<sequence>MKRRFAALMMGTALAAAALWGCSGGTSSTEGTEGGQTEAAADSSSGGKVEIELFHQKPENVELYNTLVNKFMEENQDIQVNITLAESTTTTIISRVAAGNIPELVSVYPWNASYQDMFREGIFQDLTDQEFMKRVNPSVLERCEVDGKQYALPLTTNSYGLYYNVDIFEELGLTIPETMDEMWAVCDQLVEAGIQPFSFPDKEAVRINQFFDRMLIGCVDHDFYTKCDQLVAGEYKITEDENIRKYAETILKLREYGNPDSLGYDDEPAYEEFTSGKSAMYIDGSWAVTTFETMNPDLNFTCTAIPVITSDDFWTCGTVDTAYSISADCTEEEKEACIRFLDFLVREDIAQEFSDGDKNPTLVQGVNYNVPQLQEINDYIDEGKFGPSLASIWTQDLRNSLVVSVQALILDKDVDTFLEEFQGLVEEYYTPQE</sequence>